<keyword evidence="2" id="KW-1185">Reference proteome</keyword>
<protein>
    <submittedName>
        <fullName evidence="1">Uncharacterized protein</fullName>
    </submittedName>
</protein>
<dbReference type="AlphaFoldDB" id="A0A1R3S1C4"/>
<dbReference type="EMBL" id="KV907493">
    <property type="protein sequence ID" value="OOG00566.1"/>
    <property type="molecule type" value="Genomic_DNA"/>
</dbReference>
<dbReference type="Proteomes" id="UP000188318">
    <property type="component" value="Unassembled WGS sequence"/>
</dbReference>
<evidence type="ECO:0000313" key="1">
    <source>
        <dbReference type="EMBL" id="OOG00566.1"/>
    </source>
</evidence>
<dbReference type="VEuPathDB" id="FungiDB:ASPCADRAFT_202410"/>
<gene>
    <name evidence="1" type="ORF">ASPCADRAFT_202410</name>
</gene>
<reference evidence="2" key="1">
    <citation type="journal article" date="2017" name="Genome Biol.">
        <title>Comparative genomics reveals high biological diversity and specific adaptations in the industrially and medically important fungal genus Aspergillus.</title>
        <authorList>
            <person name="de Vries R.P."/>
            <person name="Riley R."/>
            <person name="Wiebenga A."/>
            <person name="Aguilar-Osorio G."/>
            <person name="Amillis S."/>
            <person name="Uchima C.A."/>
            <person name="Anderluh G."/>
            <person name="Asadollahi M."/>
            <person name="Askin M."/>
            <person name="Barry K."/>
            <person name="Battaglia E."/>
            <person name="Bayram O."/>
            <person name="Benocci T."/>
            <person name="Braus-Stromeyer S.A."/>
            <person name="Caldana C."/>
            <person name="Canovas D."/>
            <person name="Cerqueira G.C."/>
            <person name="Chen F."/>
            <person name="Chen W."/>
            <person name="Choi C."/>
            <person name="Clum A."/>
            <person name="Dos Santos R.A."/>
            <person name="Damasio A.R."/>
            <person name="Diallinas G."/>
            <person name="Emri T."/>
            <person name="Fekete E."/>
            <person name="Flipphi M."/>
            <person name="Freyberg S."/>
            <person name="Gallo A."/>
            <person name="Gournas C."/>
            <person name="Habgood R."/>
            <person name="Hainaut M."/>
            <person name="Harispe M.L."/>
            <person name="Henrissat B."/>
            <person name="Hilden K.S."/>
            <person name="Hope R."/>
            <person name="Hossain A."/>
            <person name="Karabika E."/>
            <person name="Karaffa L."/>
            <person name="Karanyi Z."/>
            <person name="Krasevec N."/>
            <person name="Kuo A."/>
            <person name="Kusch H."/>
            <person name="LaButti K."/>
            <person name="Lagendijk E.L."/>
            <person name="Lapidus A."/>
            <person name="Levasseur A."/>
            <person name="Lindquist E."/>
            <person name="Lipzen A."/>
            <person name="Logrieco A.F."/>
            <person name="MacCabe A."/>
            <person name="Maekelae M.R."/>
            <person name="Malavazi I."/>
            <person name="Melin P."/>
            <person name="Meyer V."/>
            <person name="Mielnichuk N."/>
            <person name="Miskei M."/>
            <person name="Molnar A.P."/>
            <person name="Mule G."/>
            <person name="Ngan C.Y."/>
            <person name="Orejas M."/>
            <person name="Orosz E."/>
            <person name="Ouedraogo J.P."/>
            <person name="Overkamp K.M."/>
            <person name="Park H.-S."/>
            <person name="Perrone G."/>
            <person name="Piumi F."/>
            <person name="Punt P.J."/>
            <person name="Ram A.F."/>
            <person name="Ramon A."/>
            <person name="Rauscher S."/>
            <person name="Record E."/>
            <person name="Riano-Pachon D.M."/>
            <person name="Robert V."/>
            <person name="Roehrig J."/>
            <person name="Ruller R."/>
            <person name="Salamov A."/>
            <person name="Salih N.S."/>
            <person name="Samson R.A."/>
            <person name="Sandor E."/>
            <person name="Sanguinetti M."/>
            <person name="Schuetze T."/>
            <person name="Sepcic K."/>
            <person name="Shelest E."/>
            <person name="Sherlock G."/>
            <person name="Sophianopoulou V."/>
            <person name="Squina F.M."/>
            <person name="Sun H."/>
            <person name="Susca A."/>
            <person name="Todd R.B."/>
            <person name="Tsang A."/>
            <person name="Unkles S.E."/>
            <person name="van de Wiele N."/>
            <person name="van Rossen-Uffink D."/>
            <person name="Oliveira J.V."/>
            <person name="Vesth T.C."/>
            <person name="Visser J."/>
            <person name="Yu J.-H."/>
            <person name="Zhou M."/>
            <person name="Andersen M.R."/>
            <person name="Archer D.B."/>
            <person name="Baker S.E."/>
            <person name="Benoit I."/>
            <person name="Brakhage A.A."/>
            <person name="Braus G.H."/>
            <person name="Fischer R."/>
            <person name="Frisvad J.C."/>
            <person name="Goldman G.H."/>
            <person name="Houbraken J."/>
            <person name="Oakley B."/>
            <person name="Pocsi I."/>
            <person name="Scazzocchio C."/>
            <person name="Seiboth B."/>
            <person name="vanKuyk P.A."/>
            <person name="Wortman J."/>
            <person name="Dyer P.S."/>
            <person name="Grigoriev I.V."/>
        </authorList>
    </citation>
    <scope>NUCLEOTIDE SEQUENCE [LARGE SCALE GENOMIC DNA]</scope>
    <source>
        <strain evidence="2">ITEM 5010</strain>
    </source>
</reference>
<organism evidence="1 2">
    <name type="scientific">Aspergillus carbonarius (strain ITEM 5010)</name>
    <dbReference type="NCBI Taxonomy" id="602072"/>
    <lineage>
        <taxon>Eukaryota</taxon>
        <taxon>Fungi</taxon>
        <taxon>Dikarya</taxon>
        <taxon>Ascomycota</taxon>
        <taxon>Pezizomycotina</taxon>
        <taxon>Eurotiomycetes</taxon>
        <taxon>Eurotiomycetidae</taxon>
        <taxon>Eurotiales</taxon>
        <taxon>Aspergillaceae</taxon>
        <taxon>Aspergillus</taxon>
        <taxon>Aspergillus subgen. Circumdati</taxon>
    </lineage>
</organism>
<name>A0A1R3S1C4_ASPC5</name>
<sequence>MVWLLQCDASAEQLLRPLGCDREGLAAFSLGSPSLPRLAAAATVTLVNAADWYNSPLLSSRLQNLHDRVAMANRSCPVEE</sequence>
<evidence type="ECO:0000313" key="2">
    <source>
        <dbReference type="Proteomes" id="UP000188318"/>
    </source>
</evidence>
<proteinExistence type="predicted"/>
<accession>A0A1R3S1C4</accession>